<dbReference type="GO" id="GO:1990414">
    <property type="term" value="P:replication-born double-strand break repair via sister chromatid exchange"/>
    <property type="evidence" value="ECO:0007669"/>
    <property type="project" value="TreeGrafter"/>
</dbReference>
<dbReference type="EMBL" id="JAODUP010000109">
    <property type="protein sequence ID" value="KAK2161799.1"/>
    <property type="molecule type" value="Genomic_DNA"/>
</dbReference>
<accession>A0AAD9NC48</accession>
<dbReference type="PANTHER" id="PTHR28450">
    <property type="entry name" value="FANCONI ANEMIA GROUP B PROTEIN"/>
    <property type="match status" value="1"/>
</dbReference>
<dbReference type="InterPro" id="IPR033333">
    <property type="entry name" value="FANCB"/>
</dbReference>
<comment type="caution">
    <text evidence="1">The sequence shown here is derived from an EMBL/GenBank/DDBJ whole genome shotgun (WGS) entry which is preliminary data.</text>
</comment>
<dbReference type="GO" id="GO:2000042">
    <property type="term" value="P:negative regulation of double-strand break repair via homologous recombination"/>
    <property type="evidence" value="ECO:0007669"/>
    <property type="project" value="TreeGrafter"/>
</dbReference>
<dbReference type="PANTHER" id="PTHR28450:SF1">
    <property type="entry name" value="FANCONI ANEMIA GROUP B PROTEIN"/>
    <property type="match status" value="1"/>
</dbReference>
<proteinExistence type="predicted"/>
<dbReference type="AlphaFoldDB" id="A0AAD9NC48"/>
<dbReference type="GO" id="GO:0036297">
    <property type="term" value="P:interstrand cross-link repair"/>
    <property type="evidence" value="ECO:0007669"/>
    <property type="project" value="InterPro"/>
</dbReference>
<protein>
    <recommendedName>
        <fullName evidence="3">Fanconi anemia group B protein</fullName>
    </recommendedName>
</protein>
<dbReference type="GO" id="GO:1905168">
    <property type="term" value="P:positive regulation of double-strand break repair via homologous recombination"/>
    <property type="evidence" value="ECO:0007669"/>
    <property type="project" value="TreeGrafter"/>
</dbReference>
<gene>
    <name evidence="1" type="ORF">LSH36_109g01003</name>
</gene>
<evidence type="ECO:0000313" key="1">
    <source>
        <dbReference type="EMBL" id="KAK2161799.1"/>
    </source>
</evidence>
<dbReference type="Proteomes" id="UP001208570">
    <property type="component" value="Unassembled WGS sequence"/>
</dbReference>
<keyword evidence="2" id="KW-1185">Reference proteome</keyword>
<organism evidence="1 2">
    <name type="scientific">Paralvinella palmiformis</name>
    <dbReference type="NCBI Taxonomy" id="53620"/>
    <lineage>
        <taxon>Eukaryota</taxon>
        <taxon>Metazoa</taxon>
        <taxon>Spiralia</taxon>
        <taxon>Lophotrochozoa</taxon>
        <taxon>Annelida</taxon>
        <taxon>Polychaeta</taxon>
        <taxon>Sedentaria</taxon>
        <taxon>Canalipalpata</taxon>
        <taxon>Terebellida</taxon>
        <taxon>Terebelliformia</taxon>
        <taxon>Alvinellidae</taxon>
        <taxon>Paralvinella</taxon>
    </lineage>
</organism>
<name>A0AAD9NC48_9ANNE</name>
<dbReference type="GO" id="GO:0043240">
    <property type="term" value="C:Fanconi anaemia nuclear complex"/>
    <property type="evidence" value="ECO:0007669"/>
    <property type="project" value="InterPro"/>
</dbReference>
<evidence type="ECO:0008006" key="3">
    <source>
        <dbReference type="Google" id="ProtNLM"/>
    </source>
</evidence>
<reference evidence="1" key="1">
    <citation type="journal article" date="2023" name="Mol. Biol. Evol.">
        <title>Third-Generation Sequencing Reveals the Adaptive Role of the Epigenome in Three Deep-Sea Polychaetes.</title>
        <authorList>
            <person name="Perez M."/>
            <person name="Aroh O."/>
            <person name="Sun Y."/>
            <person name="Lan Y."/>
            <person name="Juniper S.K."/>
            <person name="Young C.R."/>
            <person name="Angers B."/>
            <person name="Qian P.Y."/>
        </authorList>
    </citation>
    <scope>NUCLEOTIDE SEQUENCE</scope>
    <source>
        <strain evidence="1">P08H-3</strain>
    </source>
</reference>
<sequence length="713" mass="80290">MLGTECDTGGDKMAFYRNEQSLHNMRSKVPAKMKKFTAARIEQTSCDKSKCRGQVETTVKYIQSKEFIPDIYSNIFTCISVNNCCAVNSSSKDADVVDQCLTSSMYHNEIFMCTTHKQLLHLKNGGVLDCVAVSTDCAVHIRCFETLSGETYIVILSADKQMTLVKQLSFQVVQIISDVNSFLLDDFITNGAEQLLVLLNSSQDQIVTTEESSYLRNYIITDCEGVYIESGLKNSVTIQALFEAQQLSDAKFDVIFQTCDTLKKFSLQSESGCVSKMRNSVVQFLGSDETDMERIGDFLQNCSRKDTTIQCMSTTRRAHTDSCSSLTTASNSQPNIPRVKVLDIWYRVVAPDCLVVGTKIHNTTDCQIGNISIHLISMQKAYACERETVYKSQTVNVTEKIETSILTVTEPPCKKSRKRPLLDIQEVIFLPKDCTCYVLATTPFPMFSCCTTKSFALFLVWNGPYEATGDRSSTLQYQNCGKICISVDEMCSGLHLLNLKDLILCDSINLEAALCLEVLQKAKTLRLSWHFNGLIINLNRTLDLLGFKYSSYLDCYICDFEGYLQWVKVKILQSEKLAIDMDVSVRNDKQLVFFIHALYSKLPKGVIIEMLSDEALSNAITGSIHDLYSELTLTESCLSELLRKASGRDKHLNPVSQDVTHIRASFEELRARTIKRDYCLLEKTILDGSLLRWKEASQLTDLSVHRLVNIIKL</sequence>
<evidence type="ECO:0000313" key="2">
    <source>
        <dbReference type="Proteomes" id="UP001208570"/>
    </source>
</evidence>